<proteinExistence type="predicted"/>
<reference evidence="2" key="1">
    <citation type="submission" date="2017-04" db="EMBL/GenBank/DDBJ databases">
        <title>Function of individual gut microbiota members based on whole genome sequencing of pure cultures obtained from chicken caecum.</title>
        <authorList>
            <person name="Medvecky M."/>
            <person name="Cejkova D."/>
            <person name="Polansky O."/>
            <person name="Karasova D."/>
            <person name="Kubasova T."/>
            <person name="Cizek A."/>
            <person name="Rychlik I."/>
        </authorList>
    </citation>
    <scope>NUCLEOTIDE SEQUENCE [LARGE SCALE GENOMIC DNA]</scope>
    <source>
        <strain evidence="2">An149</strain>
    </source>
</reference>
<dbReference type="EMBL" id="NFLB01000020">
    <property type="protein sequence ID" value="OUQ03371.1"/>
    <property type="molecule type" value="Genomic_DNA"/>
</dbReference>
<sequence length="118" mass="14602">MFYNTWDSWFDDDETRKIKKYRRMSNYYESKYNNLYDSYIEINNLMSDVKNNYGLDKSVIKYVSDDVMRYQYSECEDKMISKMWEVIDYFEEMQDLIGRQRDNAYELYIKYYNLAIGG</sequence>
<gene>
    <name evidence="1" type="ORF">B5E91_12735</name>
</gene>
<dbReference type="RefSeq" id="WP_087258396.1">
    <property type="nucleotide sequence ID" value="NZ_CALURN010000013.1"/>
</dbReference>
<organism evidence="1 2">
    <name type="scientific">Thomasclavelia spiroformis</name>
    <dbReference type="NCBI Taxonomy" id="29348"/>
    <lineage>
        <taxon>Bacteria</taxon>
        <taxon>Bacillati</taxon>
        <taxon>Bacillota</taxon>
        <taxon>Erysipelotrichia</taxon>
        <taxon>Erysipelotrichales</taxon>
        <taxon>Coprobacillaceae</taxon>
        <taxon>Thomasclavelia</taxon>
    </lineage>
</organism>
<evidence type="ECO:0000313" key="1">
    <source>
        <dbReference type="EMBL" id="OUQ03371.1"/>
    </source>
</evidence>
<accession>A0A1Y4QAP0</accession>
<dbReference type="Proteomes" id="UP000196258">
    <property type="component" value="Unassembled WGS sequence"/>
</dbReference>
<name>A0A1Y4QAP0_9FIRM</name>
<protein>
    <submittedName>
        <fullName evidence="1">Uncharacterized protein</fullName>
    </submittedName>
</protein>
<evidence type="ECO:0000313" key="2">
    <source>
        <dbReference type="Proteomes" id="UP000196258"/>
    </source>
</evidence>
<dbReference type="AlphaFoldDB" id="A0A1Y4QAP0"/>
<comment type="caution">
    <text evidence="1">The sequence shown here is derived from an EMBL/GenBank/DDBJ whole genome shotgun (WGS) entry which is preliminary data.</text>
</comment>